<dbReference type="EMBL" id="CYUE01000001">
    <property type="protein sequence ID" value="CUK24250.1"/>
    <property type="molecule type" value="Genomic_DNA"/>
</dbReference>
<accession>A0A0P1IR15</accession>
<keyword evidence="3" id="KW-1185">Reference proteome</keyword>
<evidence type="ECO:0000313" key="3">
    <source>
        <dbReference type="Proteomes" id="UP000051184"/>
    </source>
</evidence>
<sequence>MSDTAFILQNCTKAIGGAENAIHLLEQKSRLEQAVGSNDPALTLDTAKSLLESIFKTILTDRQAEPNFSGTFSALYSEVRKEITLNNEGAANEILKRLTSSIVHNVGELRNAYGAASHGDDGYYENPIQMPEAEMIAHIVDGMGGFLFRKHKNLNDPEVAHRIFYTDYAVFNDWLDSQNDPIEIPVNRAEDIPFSVFLFTYDVDTYRAMLLQYVQTEEEDAGVEMALVAEQESEINDAELPVEELAAEPVVDPVSDIAAALVINEEVGNAISDDDRIKIAEFAQDYAVNRAGVDWQSRDSLIAKFRIQLKRTLIKKAFTEHYIDEAIDIIIGKARKHFPSEGAY</sequence>
<organism evidence="2 3">
    <name type="scientific">Cognatishimia activa</name>
    <dbReference type="NCBI Taxonomy" id="1715691"/>
    <lineage>
        <taxon>Bacteria</taxon>
        <taxon>Pseudomonadati</taxon>
        <taxon>Pseudomonadota</taxon>
        <taxon>Alphaproteobacteria</taxon>
        <taxon>Rhodobacterales</taxon>
        <taxon>Paracoccaceae</taxon>
        <taxon>Cognatishimia</taxon>
    </lineage>
</organism>
<dbReference type="Proteomes" id="UP000051184">
    <property type="component" value="Unassembled WGS sequence"/>
</dbReference>
<protein>
    <recommendedName>
        <fullName evidence="1">Abortive infection protein-like C-terminal domain-containing protein</fullName>
    </recommendedName>
</protein>
<dbReference type="AlphaFoldDB" id="A0A0P1IR15"/>
<dbReference type="OrthoDB" id="6689311at2"/>
<evidence type="ECO:0000313" key="2">
    <source>
        <dbReference type="EMBL" id="CUK24250.1"/>
    </source>
</evidence>
<name>A0A0P1IR15_9RHOB</name>
<dbReference type="InterPro" id="IPR026001">
    <property type="entry name" value="Abi-like_C"/>
</dbReference>
<dbReference type="STRING" id="1715691.TA5113_00057"/>
<reference evidence="3" key="1">
    <citation type="submission" date="2015-09" db="EMBL/GenBank/DDBJ databases">
        <authorList>
            <person name="Rodrigo-Torres Lidia"/>
            <person name="Arahal R.David."/>
        </authorList>
    </citation>
    <scope>NUCLEOTIDE SEQUENCE [LARGE SCALE GENOMIC DNA]</scope>
    <source>
        <strain evidence="3">CECT 5114</strain>
    </source>
</reference>
<gene>
    <name evidence="2" type="ORF">TA5114_00025</name>
</gene>
<feature type="domain" description="Abortive infection protein-like C-terminal" evidence="1">
    <location>
        <begin position="74"/>
        <end position="148"/>
    </location>
</feature>
<evidence type="ECO:0000259" key="1">
    <source>
        <dbReference type="Pfam" id="PF14355"/>
    </source>
</evidence>
<proteinExistence type="predicted"/>
<dbReference type="RefSeq" id="WP_058313280.1">
    <property type="nucleotide sequence ID" value="NZ_CYTO01000002.1"/>
</dbReference>
<dbReference type="Pfam" id="PF14355">
    <property type="entry name" value="Abi_C"/>
    <property type="match status" value="1"/>
</dbReference>